<dbReference type="GO" id="GO:0005886">
    <property type="term" value="C:plasma membrane"/>
    <property type="evidence" value="ECO:0007669"/>
    <property type="project" value="UniProtKB-SubCell"/>
</dbReference>
<keyword evidence="4" id="KW-0997">Cell inner membrane</keyword>
<reference evidence="9" key="1">
    <citation type="submission" date="2020-09" db="EMBL/GenBank/DDBJ databases">
        <title>Desulfogranum mesoprofundum gen. nov., sp. nov., a novel mesophilic, sulfate-reducing chemolithoautotroph isolated from a deep-sea hydrothermal vent chimney in the Suiyo Seamount.</title>
        <authorList>
            <person name="Hashimoto Y."/>
            <person name="Nakagawa S."/>
        </authorList>
    </citation>
    <scope>NUCLEOTIDE SEQUENCE</scope>
    <source>
        <strain evidence="9">KT2</strain>
    </source>
</reference>
<dbReference type="InterPro" id="IPR005219">
    <property type="entry name" value="PqiA-like_proteobact"/>
</dbReference>
<name>A0A8D5FZK2_9BACT</name>
<evidence type="ECO:0000256" key="2">
    <source>
        <dbReference type="ARBA" id="ARBA00007555"/>
    </source>
</evidence>
<dbReference type="InterPro" id="IPR051800">
    <property type="entry name" value="PqiA-PqiB_transport"/>
</dbReference>
<dbReference type="RefSeq" id="WP_228855131.1">
    <property type="nucleotide sequence ID" value="NZ_AP024086.1"/>
</dbReference>
<evidence type="ECO:0000313" key="9">
    <source>
        <dbReference type="EMBL" id="BCL62822.1"/>
    </source>
</evidence>
<dbReference type="PANTHER" id="PTHR30462">
    <property type="entry name" value="INTERMEMBRANE TRANSPORT PROTEIN PQIB-RELATED"/>
    <property type="match status" value="1"/>
</dbReference>
<comment type="subcellular location">
    <subcellularLocation>
        <location evidence="1">Cell inner membrane</location>
        <topology evidence="1">Multi-pass membrane protein</topology>
    </subcellularLocation>
</comment>
<dbReference type="Proteomes" id="UP000826725">
    <property type="component" value="Chromosome"/>
</dbReference>
<keyword evidence="7 8" id="KW-0472">Membrane</keyword>
<proteinExistence type="inferred from homology"/>
<dbReference type="AlphaFoldDB" id="A0A8D5FZK2"/>
<evidence type="ECO:0000256" key="3">
    <source>
        <dbReference type="ARBA" id="ARBA00022475"/>
    </source>
</evidence>
<feature type="transmembrane region" description="Helical" evidence="8">
    <location>
        <begin position="361"/>
        <end position="382"/>
    </location>
</feature>
<keyword evidence="3" id="KW-1003">Cell membrane</keyword>
<evidence type="ECO:0000256" key="6">
    <source>
        <dbReference type="ARBA" id="ARBA00022989"/>
    </source>
</evidence>
<keyword evidence="5 8" id="KW-0812">Transmembrane</keyword>
<dbReference type="NCBIfam" id="TIGR00155">
    <property type="entry name" value="pqiA_fam"/>
    <property type="match status" value="1"/>
</dbReference>
<sequence>MKPDADILEKITACSGCDMLLPAIDPAPGHTVLCPRCGTTIKKRSSHSILKVLALSITGLLLYFPSIFLPLMTFESFGFHDSASIVDSIIIFFQNDYFIVSSMVLLSALVLPALLLILIFTVSFNLYRENYPSFLPLAFKAYIKLEEWAMVEVYLLGVMITVIKMKDSADIQYHIGLFCFSALVLISMAITTMIDREIFWQTIERGEKKQFYSRTRETPLTLCKEPQVSANRNGLALCHTCHKLSPSHLVTCPRCGDRLHSRKNQSIPRTWALVLTSALFLVPANLLPIMRVDLFGIPDRSTILDGIIYFFHNGSWFIGMIIFTASILVPVFKIVGLLILLLSTRPCSRRFLRKKTKMFHFIAFIGRWSMLDIFVIALLSALVDFGFFSSVQAAPAATYFCLVVAATMGAAITFDPRIMWDRCFSCTKKKED</sequence>
<keyword evidence="10" id="KW-1185">Reference proteome</keyword>
<feature type="transmembrane region" description="Helical" evidence="8">
    <location>
        <begin position="394"/>
        <end position="414"/>
    </location>
</feature>
<dbReference type="KEGG" id="dbk:DGMP_35150"/>
<evidence type="ECO:0000256" key="4">
    <source>
        <dbReference type="ARBA" id="ARBA00022519"/>
    </source>
</evidence>
<evidence type="ECO:0000256" key="5">
    <source>
        <dbReference type="ARBA" id="ARBA00022692"/>
    </source>
</evidence>
<gene>
    <name evidence="9" type="ORF">DGMP_35150</name>
</gene>
<feature type="transmembrane region" description="Helical" evidence="8">
    <location>
        <begin position="171"/>
        <end position="194"/>
    </location>
</feature>
<feature type="transmembrane region" description="Helical" evidence="8">
    <location>
        <begin position="271"/>
        <end position="290"/>
    </location>
</feature>
<feature type="transmembrane region" description="Helical" evidence="8">
    <location>
        <begin position="97"/>
        <end position="127"/>
    </location>
</feature>
<feature type="transmembrane region" description="Helical" evidence="8">
    <location>
        <begin position="52"/>
        <end position="72"/>
    </location>
</feature>
<dbReference type="EMBL" id="AP024086">
    <property type="protein sequence ID" value="BCL62822.1"/>
    <property type="molecule type" value="Genomic_DNA"/>
</dbReference>
<feature type="transmembrane region" description="Helical" evidence="8">
    <location>
        <begin position="148"/>
        <end position="165"/>
    </location>
</feature>
<evidence type="ECO:0000256" key="8">
    <source>
        <dbReference type="SAM" id="Phobius"/>
    </source>
</evidence>
<evidence type="ECO:0000256" key="1">
    <source>
        <dbReference type="ARBA" id="ARBA00004429"/>
    </source>
</evidence>
<evidence type="ECO:0000256" key="7">
    <source>
        <dbReference type="ARBA" id="ARBA00023136"/>
    </source>
</evidence>
<comment type="similarity">
    <text evidence="2">Belongs to the PqiA family.</text>
</comment>
<dbReference type="Pfam" id="PF04403">
    <property type="entry name" value="PqiA"/>
    <property type="match status" value="2"/>
</dbReference>
<accession>A0A8D5FZK2</accession>
<dbReference type="PANTHER" id="PTHR30462:SF3">
    <property type="entry name" value="INTERMEMBRANE TRANSPORT PROTEIN PQIA"/>
    <property type="match status" value="1"/>
</dbReference>
<dbReference type="InterPro" id="IPR007498">
    <property type="entry name" value="PqiA-like"/>
</dbReference>
<protein>
    <submittedName>
        <fullName evidence="9">Paraquat-inducible protein A</fullName>
    </submittedName>
</protein>
<evidence type="ECO:0000313" key="10">
    <source>
        <dbReference type="Proteomes" id="UP000826725"/>
    </source>
</evidence>
<feature type="transmembrane region" description="Helical" evidence="8">
    <location>
        <begin position="316"/>
        <end position="341"/>
    </location>
</feature>
<keyword evidence="6 8" id="KW-1133">Transmembrane helix</keyword>
<organism evidence="9 10">
    <name type="scientific">Desulfomarina profundi</name>
    <dbReference type="NCBI Taxonomy" id="2772557"/>
    <lineage>
        <taxon>Bacteria</taxon>
        <taxon>Pseudomonadati</taxon>
        <taxon>Thermodesulfobacteriota</taxon>
        <taxon>Desulfobulbia</taxon>
        <taxon>Desulfobulbales</taxon>
        <taxon>Desulfobulbaceae</taxon>
        <taxon>Desulfomarina</taxon>
    </lineage>
</organism>